<proteinExistence type="predicted"/>
<evidence type="ECO:0000256" key="8">
    <source>
        <dbReference type="SAM" id="Phobius"/>
    </source>
</evidence>
<evidence type="ECO:0000256" key="7">
    <source>
        <dbReference type="ARBA" id="ARBA00023004"/>
    </source>
</evidence>
<keyword evidence="8" id="KW-0812">Transmembrane</keyword>
<dbReference type="SUPFAM" id="SSF48695">
    <property type="entry name" value="Multiheme cytochromes"/>
    <property type="match status" value="2"/>
</dbReference>
<accession>A0A0M2V330</accession>
<dbReference type="InterPro" id="IPR051829">
    <property type="entry name" value="Multiheme_Cytochr_ET"/>
</dbReference>
<dbReference type="InterPro" id="IPR038266">
    <property type="entry name" value="NapC/NirT_cytc_sf"/>
</dbReference>
<evidence type="ECO:0000256" key="3">
    <source>
        <dbReference type="ARBA" id="ARBA00022617"/>
    </source>
</evidence>
<keyword evidence="7" id="KW-0408">Iron</keyword>
<keyword evidence="11" id="KW-1185">Reference proteome</keyword>
<evidence type="ECO:0000259" key="9">
    <source>
        <dbReference type="Pfam" id="PF03264"/>
    </source>
</evidence>
<evidence type="ECO:0000313" key="10">
    <source>
        <dbReference type="EMBL" id="KKO21084.1"/>
    </source>
</evidence>
<dbReference type="Pfam" id="PF03264">
    <property type="entry name" value="Cytochrom_NNT"/>
    <property type="match status" value="1"/>
</dbReference>
<keyword evidence="4" id="KW-0479">Metal-binding</keyword>
<feature type="domain" description="NapC/NirT cytochrome c N-terminal" evidence="9">
    <location>
        <begin position="19"/>
        <end position="173"/>
    </location>
</feature>
<evidence type="ECO:0000256" key="1">
    <source>
        <dbReference type="ARBA" id="ARBA00004196"/>
    </source>
</evidence>
<keyword evidence="2" id="KW-0813">Transport</keyword>
<evidence type="ECO:0000256" key="6">
    <source>
        <dbReference type="ARBA" id="ARBA00022982"/>
    </source>
</evidence>
<dbReference type="PANTHER" id="PTHR35038">
    <property type="entry name" value="DISSIMILATORY SULFITE REDUCTASE SIRA"/>
    <property type="match status" value="1"/>
</dbReference>
<dbReference type="GO" id="GO:0016491">
    <property type="term" value="F:oxidoreductase activity"/>
    <property type="evidence" value="ECO:0007669"/>
    <property type="project" value="TreeGrafter"/>
</dbReference>
<feature type="transmembrane region" description="Helical" evidence="8">
    <location>
        <begin position="20"/>
        <end position="37"/>
    </location>
</feature>
<name>A0A0M2V330_9BACT</name>
<evidence type="ECO:0000256" key="2">
    <source>
        <dbReference type="ARBA" id="ARBA00022448"/>
    </source>
</evidence>
<dbReference type="InterPro" id="IPR005126">
    <property type="entry name" value="NapC/NirT_cyt_c_N"/>
</dbReference>
<evidence type="ECO:0000313" key="11">
    <source>
        <dbReference type="Proteomes" id="UP000034954"/>
    </source>
</evidence>
<gene>
    <name evidence="10" type="ORF">BROFUL_00188</name>
</gene>
<keyword evidence="3" id="KW-0349">Heme</keyword>
<evidence type="ECO:0000256" key="4">
    <source>
        <dbReference type="ARBA" id="ARBA00022723"/>
    </source>
</evidence>
<dbReference type="PANTHER" id="PTHR35038:SF6">
    <property type="entry name" value="SURFACE LOCALIZED DECAHEME CYTOCHROME C LIPOPROTEIN"/>
    <property type="match status" value="1"/>
</dbReference>
<protein>
    <submittedName>
        <fullName evidence="10">Multiheme cytochrome c</fullName>
    </submittedName>
</protein>
<evidence type="ECO:0000256" key="5">
    <source>
        <dbReference type="ARBA" id="ARBA00022729"/>
    </source>
</evidence>
<comment type="subcellular location">
    <subcellularLocation>
        <location evidence="1">Cell envelope</location>
    </subcellularLocation>
</comment>
<dbReference type="AlphaFoldDB" id="A0A0M2V330"/>
<dbReference type="GO" id="GO:0046872">
    <property type="term" value="F:metal ion binding"/>
    <property type="evidence" value="ECO:0007669"/>
    <property type="project" value="UniProtKB-KW"/>
</dbReference>
<dbReference type="Gene3D" id="1.10.1130.10">
    <property type="entry name" value="Flavocytochrome C3, Chain A"/>
    <property type="match status" value="1"/>
</dbReference>
<keyword evidence="5" id="KW-0732">Signal</keyword>
<organism evidence="10 11">
    <name type="scientific">Candidatus Brocadia fulgida</name>
    <dbReference type="NCBI Taxonomy" id="380242"/>
    <lineage>
        <taxon>Bacteria</taxon>
        <taxon>Pseudomonadati</taxon>
        <taxon>Planctomycetota</taxon>
        <taxon>Candidatus Brocadiia</taxon>
        <taxon>Candidatus Brocadiales</taxon>
        <taxon>Candidatus Brocadiaceae</taxon>
        <taxon>Candidatus Brocadia</taxon>
    </lineage>
</organism>
<comment type="caution">
    <text evidence="10">The sequence shown here is derived from an EMBL/GenBank/DDBJ whole genome shotgun (WGS) entry which is preliminary data.</text>
</comment>
<keyword evidence="8" id="KW-1133">Transmembrane helix</keyword>
<dbReference type="EMBL" id="LAQJ01000020">
    <property type="protein sequence ID" value="KKO21084.1"/>
    <property type="molecule type" value="Genomic_DNA"/>
</dbReference>
<dbReference type="InterPro" id="IPR036280">
    <property type="entry name" value="Multihaem_cyt_sf"/>
</dbReference>
<keyword evidence="6" id="KW-0249">Electron transport</keyword>
<dbReference type="Gene3D" id="1.10.3820.10">
    <property type="entry name" value="Di-heme elbow motif domain"/>
    <property type="match status" value="1"/>
</dbReference>
<dbReference type="Proteomes" id="UP000034954">
    <property type="component" value="Unassembled WGS sequence"/>
</dbReference>
<dbReference type="GO" id="GO:0030313">
    <property type="term" value="C:cell envelope"/>
    <property type="evidence" value="ECO:0007669"/>
    <property type="project" value="UniProtKB-SubCell"/>
</dbReference>
<dbReference type="Gene3D" id="1.10.287.3080">
    <property type="match status" value="1"/>
</dbReference>
<sequence length="408" mass="45669">MERLKQVLEFIQKRKKLVGFFAIIALAVFFVTIHKVYHYSEKSEFCASCHEMKIHYDSFKASKHHNEHVENCHACHVGPGLKGYAHAKLSDGTHDSLMHSFQAYSDGAFIEIAEDSLEILNGNCIRCHSEGFTKDKSHIEYVLKSNKHRTEVYNGVALEKLTCTDCHLGVVHPHMPGDLFKAYAARKIKPYGTYEEVDCLACHKMATPDVVKEWTKGVHAVKGVTCVTCHGNDHRLIAKKRGHVSASTCGECHQNQYLDFRESKHLQGHPVAVTSKFDVISTRLLHIKDCKGCHKLSLSYDFDRVGGSCDACHPSHKFSVTEARASDACEKCHIGGPEHAQLNIAKGSIFGKVMELRQQGLISKDLVTCQSCHGPNKSHNFSKSFIPKEIDVLLFGGYGYLKPQLVHQ</sequence>
<reference evidence="10 11" key="1">
    <citation type="journal article" date="2013" name="BMC Microbiol.">
        <title>Identification of the type II cytochrome c maturation pathway in anammox bacteria by comparative genomics.</title>
        <authorList>
            <person name="Ferousi C."/>
            <person name="Speth D.R."/>
            <person name="Reimann J."/>
            <person name="Op den Camp H.J."/>
            <person name="Allen J.W."/>
            <person name="Keltjens J.T."/>
            <person name="Jetten M.S."/>
        </authorList>
    </citation>
    <scope>NUCLEOTIDE SEQUENCE [LARGE SCALE GENOMIC DNA]</scope>
    <source>
        <strain evidence="10">RU1</strain>
    </source>
</reference>
<keyword evidence="8" id="KW-0472">Membrane</keyword>